<gene>
    <name evidence="7" type="ORF">BRENAR_LOCUS1024</name>
</gene>
<evidence type="ECO:0000256" key="3">
    <source>
        <dbReference type="ARBA" id="ARBA00022692"/>
    </source>
</evidence>
<evidence type="ECO:0000256" key="2">
    <source>
        <dbReference type="ARBA" id="ARBA00010199"/>
    </source>
</evidence>
<dbReference type="STRING" id="13370.A0A448YHA2"/>
<protein>
    <submittedName>
        <fullName evidence="7">DEKNAAC101132</fullName>
    </submittedName>
</protein>
<dbReference type="OrthoDB" id="2126698at2759"/>
<dbReference type="InterPro" id="IPR045069">
    <property type="entry name" value="MATE_euk"/>
</dbReference>
<feature type="transmembrane region" description="Helical" evidence="6">
    <location>
        <begin position="201"/>
        <end position="223"/>
    </location>
</feature>
<feature type="transmembrane region" description="Helical" evidence="6">
    <location>
        <begin position="379"/>
        <end position="400"/>
    </location>
</feature>
<evidence type="ECO:0000256" key="1">
    <source>
        <dbReference type="ARBA" id="ARBA00004141"/>
    </source>
</evidence>
<feature type="transmembrane region" description="Helical" evidence="6">
    <location>
        <begin position="243"/>
        <end position="264"/>
    </location>
</feature>
<keyword evidence="8" id="KW-1185">Reference proteome</keyword>
<dbReference type="Proteomes" id="UP000290900">
    <property type="component" value="Unassembled WGS sequence"/>
</dbReference>
<evidence type="ECO:0000256" key="4">
    <source>
        <dbReference type="ARBA" id="ARBA00022989"/>
    </source>
</evidence>
<dbReference type="NCBIfam" id="TIGR00797">
    <property type="entry name" value="matE"/>
    <property type="match status" value="1"/>
</dbReference>
<dbReference type="AlphaFoldDB" id="A0A448YHA2"/>
<evidence type="ECO:0000313" key="7">
    <source>
        <dbReference type="EMBL" id="VEU20289.1"/>
    </source>
</evidence>
<keyword evidence="4 6" id="KW-1133">Transmembrane helix</keyword>
<accession>A0A448YHA2</accession>
<keyword evidence="3 6" id="KW-0812">Transmembrane</keyword>
<dbReference type="Pfam" id="PF01554">
    <property type="entry name" value="MatE"/>
    <property type="match status" value="2"/>
</dbReference>
<comment type="similarity">
    <text evidence="2">Belongs to the multi antimicrobial extrusion (MATE) (TC 2.A.66.1) family.</text>
</comment>
<dbReference type="InterPro" id="IPR002528">
    <property type="entry name" value="MATE_fam"/>
</dbReference>
<proteinExistence type="inferred from homology"/>
<evidence type="ECO:0000313" key="8">
    <source>
        <dbReference type="Proteomes" id="UP000290900"/>
    </source>
</evidence>
<dbReference type="GO" id="GO:0015297">
    <property type="term" value="F:antiporter activity"/>
    <property type="evidence" value="ECO:0007669"/>
    <property type="project" value="InterPro"/>
</dbReference>
<dbReference type="EMBL" id="CAACVR010000003">
    <property type="protein sequence ID" value="VEU20289.1"/>
    <property type="molecule type" value="Genomic_DNA"/>
</dbReference>
<reference evidence="7 8" key="1">
    <citation type="submission" date="2018-12" db="EMBL/GenBank/DDBJ databases">
        <authorList>
            <person name="Tiukova I."/>
            <person name="Dainat J."/>
        </authorList>
    </citation>
    <scope>NUCLEOTIDE SEQUENCE [LARGE SCALE GENOMIC DNA]</scope>
</reference>
<evidence type="ECO:0000256" key="5">
    <source>
        <dbReference type="ARBA" id="ARBA00023136"/>
    </source>
</evidence>
<comment type="subcellular location">
    <subcellularLocation>
        <location evidence="1">Membrane</location>
        <topology evidence="1">Multi-pass membrane protein</topology>
    </subcellularLocation>
</comment>
<dbReference type="PANTHER" id="PTHR11206">
    <property type="entry name" value="MULTIDRUG RESISTANCE PROTEIN"/>
    <property type="match status" value="1"/>
</dbReference>
<name>A0A448YHA2_BRENA</name>
<sequence length="415" mass="46585">MISIYFASKLGPEYLAACSLSITTFYLSGPVIFNGFSTALDTLCSTAFGAGHYRKVGLYYQRCTVILLFALLPISVFWLNAGPVLAAMTSEKKLVTLCEQYLRLMPLAAPAVVIFECSKRYLQSQYKFTVPTRITILALPLSFILNTKFLSIFKFQGPPLAFIITYWFMCISLLLYIFFIDGYQCWRPNTTIRQLFSDWSPFFRLGIPGVLMIMSEAFAFQILTILSTRFGLDELAAQSVVSTLASFAFQLPFSVGICCSTRIANIIGGRSSNHKVAIPVTIGVACFLSYFNFAWMVAFRYPLAKQFSDDNELISKVCHLFLVVGFNQFLDCINILCAAILRGQGRQRIGSSLSLFSYYIIATPFELLLGFYYDMKVFGLWLGLALGVSFLSISELIVVLRSDWDSIMRKSAEIV</sequence>
<dbReference type="GO" id="GO:0042910">
    <property type="term" value="F:xenobiotic transmembrane transporter activity"/>
    <property type="evidence" value="ECO:0007669"/>
    <property type="project" value="InterPro"/>
</dbReference>
<keyword evidence="5 6" id="KW-0472">Membrane</keyword>
<organism evidence="7 8">
    <name type="scientific">Brettanomyces naardenensis</name>
    <name type="common">Yeast</name>
    <dbReference type="NCBI Taxonomy" id="13370"/>
    <lineage>
        <taxon>Eukaryota</taxon>
        <taxon>Fungi</taxon>
        <taxon>Dikarya</taxon>
        <taxon>Ascomycota</taxon>
        <taxon>Saccharomycotina</taxon>
        <taxon>Pichiomycetes</taxon>
        <taxon>Pichiales</taxon>
        <taxon>Pichiaceae</taxon>
        <taxon>Brettanomyces</taxon>
    </lineage>
</organism>
<dbReference type="GO" id="GO:0016020">
    <property type="term" value="C:membrane"/>
    <property type="evidence" value="ECO:0007669"/>
    <property type="project" value="UniProtKB-SubCell"/>
</dbReference>
<dbReference type="GO" id="GO:1990961">
    <property type="term" value="P:xenobiotic detoxification by transmembrane export across the plasma membrane"/>
    <property type="evidence" value="ECO:0007669"/>
    <property type="project" value="InterPro"/>
</dbReference>
<dbReference type="InParanoid" id="A0A448YHA2"/>
<feature type="transmembrane region" description="Helical" evidence="6">
    <location>
        <begin position="353"/>
        <end position="373"/>
    </location>
</feature>
<feature type="transmembrane region" description="Helical" evidence="6">
    <location>
        <begin position="159"/>
        <end position="180"/>
    </location>
</feature>
<feature type="transmembrane region" description="Helical" evidence="6">
    <location>
        <begin position="63"/>
        <end position="81"/>
    </location>
</feature>
<dbReference type="CDD" id="cd13132">
    <property type="entry name" value="MATE_eukaryotic"/>
    <property type="match status" value="1"/>
</dbReference>
<feature type="transmembrane region" description="Helical" evidence="6">
    <location>
        <begin position="276"/>
        <end position="299"/>
    </location>
</feature>
<evidence type="ECO:0000256" key="6">
    <source>
        <dbReference type="SAM" id="Phobius"/>
    </source>
</evidence>
<feature type="transmembrane region" description="Helical" evidence="6">
    <location>
        <begin position="319"/>
        <end position="341"/>
    </location>
</feature>